<keyword evidence="3" id="KW-1185">Reference proteome</keyword>
<name>A0A392PV60_9FABA</name>
<evidence type="ECO:0000313" key="2">
    <source>
        <dbReference type="EMBL" id="MCI15562.1"/>
    </source>
</evidence>
<dbReference type="InterPro" id="IPR011545">
    <property type="entry name" value="DEAD/DEAH_box_helicase_dom"/>
</dbReference>
<dbReference type="GO" id="GO:0003676">
    <property type="term" value="F:nucleic acid binding"/>
    <property type="evidence" value="ECO:0007669"/>
    <property type="project" value="InterPro"/>
</dbReference>
<dbReference type="Proteomes" id="UP000265520">
    <property type="component" value="Unassembled WGS sequence"/>
</dbReference>
<comment type="caution">
    <text evidence="2">The sequence shown here is derived from an EMBL/GenBank/DDBJ whole genome shotgun (WGS) entry which is preliminary data.</text>
</comment>
<dbReference type="InterPro" id="IPR027417">
    <property type="entry name" value="P-loop_NTPase"/>
</dbReference>
<feature type="non-terminal residue" evidence="2">
    <location>
        <position position="34"/>
    </location>
</feature>
<feature type="domain" description="DEAD/DEAH-box helicase" evidence="1">
    <location>
        <begin position="2"/>
        <end position="30"/>
    </location>
</feature>
<protein>
    <submittedName>
        <fullName evidence="2">DEAD-box ATP-dependent RNA helicase 20</fullName>
    </submittedName>
</protein>
<dbReference type="Gene3D" id="3.40.50.300">
    <property type="entry name" value="P-loop containing nucleotide triphosphate hydrolases"/>
    <property type="match status" value="1"/>
</dbReference>
<accession>A0A392PV60</accession>
<keyword evidence="2" id="KW-0347">Helicase</keyword>
<evidence type="ECO:0000259" key="1">
    <source>
        <dbReference type="Pfam" id="PF00270"/>
    </source>
</evidence>
<proteinExistence type="predicted"/>
<dbReference type="GO" id="GO:0005524">
    <property type="term" value="F:ATP binding"/>
    <property type="evidence" value="ECO:0007669"/>
    <property type="project" value="InterPro"/>
</dbReference>
<reference evidence="2 3" key="1">
    <citation type="journal article" date="2018" name="Front. Plant Sci.">
        <title>Red Clover (Trifolium pratense) and Zigzag Clover (T. medium) - A Picture of Genomic Similarities and Differences.</title>
        <authorList>
            <person name="Dluhosova J."/>
            <person name="Istvanek J."/>
            <person name="Nedelnik J."/>
            <person name="Repkova J."/>
        </authorList>
    </citation>
    <scope>NUCLEOTIDE SEQUENCE [LARGE SCALE GENOMIC DNA]</scope>
    <source>
        <strain evidence="3">cv. 10/8</strain>
        <tissue evidence="2">Leaf</tissue>
    </source>
</reference>
<dbReference type="Pfam" id="PF00270">
    <property type="entry name" value="DEAD"/>
    <property type="match status" value="1"/>
</dbReference>
<sequence>MALKGRDLIGIAETGSGKTLAYLLPAIVHVNAQP</sequence>
<keyword evidence="2" id="KW-0067">ATP-binding</keyword>
<dbReference type="AlphaFoldDB" id="A0A392PV60"/>
<dbReference type="GO" id="GO:0004386">
    <property type="term" value="F:helicase activity"/>
    <property type="evidence" value="ECO:0007669"/>
    <property type="project" value="UniProtKB-KW"/>
</dbReference>
<keyword evidence="2" id="KW-0378">Hydrolase</keyword>
<evidence type="ECO:0000313" key="3">
    <source>
        <dbReference type="Proteomes" id="UP000265520"/>
    </source>
</evidence>
<dbReference type="SUPFAM" id="SSF52540">
    <property type="entry name" value="P-loop containing nucleoside triphosphate hydrolases"/>
    <property type="match status" value="1"/>
</dbReference>
<keyword evidence="2" id="KW-0547">Nucleotide-binding</keyword>
<organism evidence="2 3">
    <name type="scientific">Trifolium medium</name>
    <dbReference type="NCBI Taxonomy" id="97028"/>
    <lineage>
        <taxon>Eukaryota</taxon>
        <taxon>Viridiplantae</taxon>
        <taxon>Streptophyta</taxon>
        <taxon>Embryophyta</taxon>
        <taxon>Tracheophyta</taxon>
        <taxon>Spermatophyta</taxon>
        <taxon>Magnoliopsida</taxon>
        <taxon>eudicotyledons</taxon>
        <taxon>Gunneridae</taxon>
        <taxon>Pentapetalae</taxon>
        <taxon>rosids</taxon>
        <taxon>fabids</taxon>
        <taxon>Fabales</taxon>
        <taxon>Fabaceae</taxon>
        <taxon>Papilionoideae</taxon>
        <taxon>50 kb inversion clade</taxon>
        <taxon>NPAAA clade</taxon>
        <taxon>Hologalegina</taxon>
        <taxon>IRL clade</taxon>
        <taxon>Trifolieae</taxon>
        <taxon>Trifolium</taxon>
    </lineage>
</organism>
<dbReference type="EMBL" id="LXQA010097002">
    <property type="protein sequence ID" value="MCI15562.1"/>
    <property type="molecule type" value="Genomic_DNA"/>
</dbReference>